<feature type="region of interest" description="Disordered" evidence="1">
    <location>
        <begin position="1"/>
        <end position="107"/>
    </location>
</feature>
<dbReference type="Proteomes" id="UP000002208">
    <property type="component" value="Chromosome"/>
</dbReference>
<organism evidence="2 3">
    <name type="scientific">Deinococcus deserti (strain DSM 17065 / CIP 109153 / LMG 22923 / VCD115)</name>
    <dbReference type="NCBI Taxonomy" id="546414"/>
    <lineage>
        <taxon>Bacteria</taxon>
        <taxon>Thermotogati</taxon>
        <taxon>Deinococcota</taxon>
        <taxon>Deinococci</taxon>
        <taxon>Deinococcales</taxon>
        <taxon>Deinococcaceae</taxon>
        <taxon>Deinococcus</taxon>
    </lineage>
</organism>
<dbReference type="STRING" id="546414.Deide_05760"/>
<sequence length="821" mass="86919">MRIARSDQAGAFMLEAPQTRPKPIKSAPKDPVQGKTAGPPPRKSGARPPGNSVKPGKATVQATPKPVRTGARQAPKASAVQGPQLPPGNASKPQLDLRPQRGSPPPAAKGIMGLFRDRLTELHKSAAGKRLTSVMDGARKTVVAAAKFARNPVKGVAEGASAIGRYAGGKVTQFKKWYATPEGKAKFWKGVALTAVGVATVATGGALTAPALALAAGISAGGGVAARVVENKVFNAAAAAKQKNDRKYQYKAKSTFEGVTARSVAIDAVVGSVGGPVFKFAGKALVGTAAALGKGALPAARGLAQLGAAAARGSGRATARLAARIVPRSVQKIFAQVGRLARKNVAQPILKGGRGLAAGARKVASRTSKGLRDTKNAAVRGLTTATAGPRAAMTAAQRKAVRFLVRETPNLRRIARQTPAAIREFVQTRVTAARRMDRRLLTRLKLQVRRSPTVKLARTFKNAVDTLGNRLSKNVLVRGKVALADGIDALKARVGQKVSQTSLARHARTSATKMSSHLDDIVARNPDGHFSKAILEFRTSGTAVRTHLNKVWGEASQGLNKDLSRLLGRHGSVQADFRNLAEQGNRALYEQEVAAARTLATDRLRRKIEQDTERALLAQRPVPGVQVNIEAVREQARQAGQNAVNQASDRLTREAETFVARHPSTVLEEAALKTQALEESAKAAEYYFGKNAAGKGLLERMGLALTAPARAPINERLERYTKIAQAMRSSTPLASTALIGVDTVNEALAKGIQTNLENQLKDKVSDLKGTGTEKKPKKATEEDGSVLANVLDETLKELFAPYSLEEIESDIAKKTNMKGGE</sequence>
<evidence type="ECO:0000256" key="1">
    <source>
        <dbReference type="SAM" id="MobiDB-lite"/>
    </source>
</evidence>
<dbReference type="EMBL" id="CP001114">
    <property type="protein sequence ID" value="ACO45414.1"/>
    <property type="molecule type" value="Genomic_DNA"/>
</dbReference>
<reference evidence="2 3" key="1">
    <citation type="journal article" date="2009" name="PLoS Genet.">
        <title>Alliance of proteomics and genomics to unravel the specificities of Sahara bacterium Deinococcus deserti.</title>
        <authorList>
            <person name="de Groot A."/>
            <person name="Dulermo R."/>
            <person name="Ortet P."/>
            <person name="Blanchard L."/>
            <person name="Guerin P."/>
            <person name="Fernandez B."/>
            <person name="Vacherie B."/>
            <person name="Dossat C."/>
            <person name="Jolivet E."/>
            <person name="Siguier P."/>
            <person name="Chandler M."/>
            <person name="Barakat M."/>
            <person name="Dedieu A."/>
            <person name="Barbe V."/>
            <person name="Heulin T."/>
            <person name="Sommer S."/>
            <person name="Achouak W."/>
            <person name="Armengaud J."/>
        </authorList>
    </citation>
    <scope>NUCLEOTIDE SEQUENCE [LARGE SCALE GENOMIC DNA]</scope>
    <source>
        <strain evidence="3">DSM 17065 / CIP 109153 / LMG 22923 / VCD115</strain>
    </source>
</reference>
<evidence type="ECO:0000313" key="3">
    <source>
        <dbReference type="Proteomes" id="UP000002208"/>
    </source>
</evidence>
<gene>
    <name evidence="2" type="ordered locus">Deide_05760</name>
</gene>
<protein>
    <submittedName>
        <fullName evidence="2">Uncharacterized protein</fullName>
    </submittedName>
</protein>
<dbReference type="PaxDb" id="546414-Deide_05760"/>
<proteinExistence type="predicted"/>
<accession>C1D0P0</accession>
<dbReference type="HOGENOM" id="CLU_344438_0_0_0"/>
<keyword evidence="3" id="KW-1185">Reference proteome</keyword>
<name>C1D0P0_DEIDV</name>
<evidence type="ECO:0000313" key="2">
    <source>
        <dbReference type="EMBL" id="ACO45414.1"/>
    </source>
</evidence>
<dbReference type="KEGG" id="ddr:Deide_05760"/>
<dbReference type="AlphaFoldDB" id="C1D0P0"/>